<dbReference type="Proteomes" id="UP000271162">
    <property type="component" value="Unassembled WGS sequence"/>
</dbReference>
<dbReference type="EMBL" id="UYSL01000058">
    <property type="protein sequence ID" value="VDL62537.1"/>
    <property type="molecule type" value="Genomic_DNA"/>
</dbReference>
<dbReference type="AlphaFoldDB" id="A0A0N4XCL2"/>
<evidence type="ECO:0000256" key="1">
    <source>
        <dbReference type="SAM" id="Phobius"/>
    </source>
</evidence>
<dbReference type="PANTHER" id="PTHR47327">
    <property type="entry name" value="FI18240P1-RELATED"/>
    <property type="match status" value="1"/>
</dbReference>
<dbReference type="SMART" id="SM00473">
    <property type="entry name" value="PAN_AP"/>
    <property type="match status" value="1"/>
</dbReference>
<proteinExistence type="predicted"/>
<feature type="domain" description="Apple" evidence="2">
    <location>
        <begin position="1"/>
        <end position="76"/>
    </location>
</feature>
<evidence type="ECO:0000259" key="2">
    <source>
        <dbReference type="PROSITE" id="PS50948"/>
    </source>
</evidence>
<name>A0A0N4XCL2_NIPBR</name>
<evidence type="ECO:0000313" key="5">
    <source>
        <dbReference type="WBParaSite" id="NBR_0000019701-mRNA-1"/>
    </source>
</evidence>
<reference evidence="5" key="1">
    <citation type="submission" date="2017-02" db="UniProtKB">
        <authorList>
            <consortium name="WormBaseParasite"/>
        </authorList>
    </citation>
    <scope>IDENTIFICATION</scope>
</reference>
<keyword evidence="1" id="KW-1133">Transmembrane helix</keyword>
<gene>
    <name evidence="3" type="ORF">NBR_LOCUS198</name>
</gene>
<protein>
    <submittedName>
        <fullName evidence="5">Apple domain-containing protein</fullName>
    </submittedName>
</protein>
<feature type="transmembrane region" description="Helical" evidence="1">
    <location>
        <begin position="481"/>
        <end position="505"/>
    </location>
</feature>
<accession>A0A0N4XCL2</accession>
<sequence>MRGNVLLETTVLSFGECSSRCLEVDECDGFNYFISSSDGKAHCMLVDGNENTTDNSLPKTETVLHAAMKIALKSNCLSRTFAFDKYPAMESQVDADVLEGRIEASEQQCLTRCLERCSFMRLGSAGFTNMHDEISENVGNVEECERICVMRSKLADPCRSYTYDHSTQLCYLSHLDGRSSGRSPLSSQNPNLTHGSLDDCIDFALKCRNDVLEIHGSSMRLFSGSLKTKRNKEVICERKVTGSYHFDVLMPYDECGIDRTDHPFPQYSGLVHVKEGSTTLVTIRDKLLQVNCRIHPQVEMNEQTIMATMEGAQSHIFVSNVIARDVNTKEKIRLIGDDGCVAHDSIVGISRTSPLELRYKINFGGFDKEAQLIYQALVETCTFDCSPKCNAGLWLNKIEEFNENESHVRRRRAIGPRHIELAQDIYKVHGSRITVLTPLTPRHQIDAMRLRTQHALLAKEVESRPIASALQQCFSDDITCLFTVILASIQLFLLVSCICIVYCYIQQWRSYRNFRESLPAQIEIELHNQTDPPKQTSSQAD</sequence>
<organism evidence="5">
    <name type="scientific">Nippostrongylus brasiliensis</name>
    <name type="common">Rat hookworm</name>
    <dbReference type="NCBI Taxonomy" id="27835"/>
    <lineage>
        <taxon>Eukaryota</taxon>
        <taxon>Metazoa</taxon>
        <taxon>Ecdysozoa</taxon>
        <taxon>Nematoda</taxon>
        <taxon>Chromadorea</taxon>
        <taxon>Rhabditida</taxon>
        <taxon>Rhabditina</taxon>
        <taxon>Rhabditomorpha</taxon>
        <taxon>Strongyloidea</taxon>
        <taxon>Heligmosomidae</taxon>
        <taxon>Nippostrongylus</taxon>
    </lineage>
</organism>
<reference evidence="3 4" key="2">
    <citation type="submission" date="2018-11" db="EMBL/GenBank/DDBJ databases">
        <authorList>
            <consortium name="Pathogen Informatics"/>
        </authorList>
    </citation>
    <scope>NUCLEOTIDE SEQUENCE [LARGE SCALE GENOMIC DNA]</scope>
</reference>
<evidence type="ECO:0000313" key="4">
    <source>
        <dbReference type="Proteomes" id="UP000271162"/>
    </source>
</evidence>
<dbReference type="GO" id="GO:0009653">
    <property type="term" value="P:anatomical structure morphogenesis"/>
    <property type="evidence" value="ECO:0007669"/>
    <property type="project" value="TreeGrafter"/>
</dbReference>
<dbReference type="SUPFAM" id="SSF57414">
    <property type="entry name" value="Hairpin loop containing domain-like"/>
    <property type="match status" value="1"/>
</dbReference>
<dbReference type="InterPro" id="IPR052774">
    <property type="entry name" value="Celegans_DevNeuronal_Protein"/>
</dbReference>
<dbReference type="Gene3D" id="3.50.4.10">
    <property type="entry name" value="Hepatocyte Growth Factor"/>
    <property type="match status" value="1"/>
</dbReference>
<dbReference type="PANTHER" id="PTHR47327:SF17">
    <property type="entry name" value="CUTICLIN-LIKE"/>
    <property type="match status" value="1"/>
</dbReference>
<dbReference type="WBParaSite" id="NBR_0000019701-mRNA-1">
    <property type="protein sequence ID" value="NBR_0000019701-mRNA-1"/>
    <property type="gene ID" value="NBR_0000019701"/>
</dbReference>
<dbReference type="OMA" id="CIVYCYI"/>
<keyword evidence="1" id="KW-0472">Membrane</keyword>
<keyword evidence="4" id="KW-1185">Reference proteome</keyword>
<dbReference type="Pfam" id="PF00024">
    <property type="entry name" value="PAN_1"/>
    <property type="match status" value="1"/>
</dbReference>
<evidence type="ECO:0000313" key="3">
    <source>
        <dbReference type="EMBL" id="VDL62537.1"/>
    </source>
</evidence>
<keyword evidence="1" id="KW-0812">Transmembrane</keyword>
<dbReference type="InterPro" id="IPR003609">
    <property type="entry name" value="Pan_app"/>
</dbReference>
<dbReference type="STRING" id="27835.A0A0N4XCL2"/>
<feature type="domain" description="Apple" evidence="2">
    <location>
        <begin position="113"/>
        <end position="197"/>
    </location>
</feature>
<dbReference type="PROSITE" id="PS50948">
    <property type="entry name" value="PAN"/>
    <property type="match status" value="2"/>
</dbReference>